<sequence>MSMRRVDCESHYCEISNHVCGVAASQETIQASEAFLVRKMPPLCGEWWRGPPSRASLRKLPREYKQNVEVPRAKAAQLHMRCFEQAILGVARSGL</sequence>
<comment type="caution">
    <text evidence="1">The sequence shown here is derived from an EMBL/GenBank/DDBJ whole genome shotgun (WGS) entry which is preliminary data.</text>
</comment>
<accession>A0AAW2T5R9</accession>
<organism evidence="1">
    <name type="scientific">Sesamum radiatum</name>
    <name type="common">Black benniseed</name>
    <dbReference type="NCBI Taxonomy" id="300843"/>
    <lineage>
        <taxon>Eukaryota</taxon>
        <taxon>Viridiplantae</taxon>
        <taxon>Streptophyta</taxon>
        <taxon>Embryophyta</taxon>
        <taxon>Tracheophyta</taxon>
        <taxon>Spermatophyta</taxon>
        <taxon>Magnoliopsida</taxon>
        <taxon>eudicotyledons</taxon>
        <taxon>Gunneridae</taxon>
        <taxon>Pentapetalae</taxon>
        <taxon>asterids</taxon>
        <taxon>lamiids</taxon>
        <taxon>Lamiales</taxon>
        <taxon>Pedaliaceae</taxon>
        <taxon>Sesamum</taxon>
    </lineage>
</organism>
<proteinExistence type="predicted"/>
<name>A0AAW2T5R9_SESRA</name>
<dbReference type="AlphaFoldDB" id="A0AAW2T5R9"/>
<gene>
    <name evidence="1" type="ORF">Sradi_2318300</name>
</gene>
<evidence type="ECO:0000313" key="1">
    <source>
        <dbReference type="EMBL" id="KAL0399750.1"/>
    </source>
</evidence>
<protein>
    <submittedName>
        <fullName evidence="1">Uncharacterized protein</fullName>
    </submittedName>
</protein>
<reference evidence="1" key="2">
    <citation type="journal article" date="2024" name="Plant">
        <title>Genomic evolution and insights into agronomic trait innovations of Sesamum species.</title>
        <authorList>
            <person name="Miao H."/>
            <person name="Wang L."/>
            <person name="Qu L."/>
            <person name="Liu H."/>
            <person name="Sun Y."/>
            <person name="Le M."/>
            <person name="Wang Q."/>
            <person name="Wei S."/>
            <person name="Zheng Y."/>
            <person name="Lin W."/>
            <person name="Duan Y."/>
            <person name="Cao H."/>
            <person name="Xiong S."/>
            <person name="Wang X."/>
            <person name="Wei L."/>
            <person name="Li C."/>
            <person name="Ma Q."/>
            <person name="Ju M."/>
            <person name="Zhao R."/>
            <person name="Li G."/>
            <person name="Mu C."/>
            <person name="Tian Q."/>
            <person name="Mei H."/>
            <person name="Zhang T."/>
            <person name="Gao T."/>
            <person name="Zhang H."/>
        </authorList>
    </citation>
    <scope>NUCLEOTIDE SEQUENCE</scope>
    <source>
        <strain evidence="1">G02</strain>
    </source>
</reference>
<reference evidence="1" key="1">
    <citation type="submission" date="2020-06" db="EMBL/GenBank/DDBJ databases">
        <authorList>
            <person name="Li T."/>
            <person name="Hu X."/>
            <person name="Zhang T."/>
            <person name="Song X."/>
            <person name="Zhang H."/>
            <person name="Dai N."/>
            <person name="Sheng W."/>
            <person name="Hou X."/>
            <person name="Wei L."/>
        </authorList>
    </citation>
    <scope>NUCLEOTIDE SEQUENCE</scope>
    <source>
        <strain evidence="1">G02</strain>
        <tissue evidence="1">Leaf</tissue>
    </source>
</reference>
<dbReference type="EMBL" id="JACGWJ010000009">
    <property type="protein sequence ID" value="KAL0399750.1"/>
    <property type="molecule type" value="Genomic_DNA"/>
</dbReference>